<dbReference type="UniPathway" id="UPA00078">
    <property type="reaction ID" value="UER00161"/>
</dbReference>
<comment type="catalytic activity">
    <reaction evidence="9">
        <text>(7R,8S)-7,8-diammoniononanoate + CO2 + ATP = (4R,5S)-dethiobiotin + ADP + phosphate + 3 H(+)</text>
        <dbReference type="Rhea" id="RHEA:15805"/>
        <dbReference type="ChEBI" id="CHEBI:15378"/>
        <dbReference type="ChEBI" id="CHEBI:16526"/>
        <dbReference type="ChEBI" id="CHEBI:30616"/>
        <dbReference type="ChEBI" id="CHEBI:43474"/>
        <dbReference type="ChEBI" id="CHEBI:149469"/>
        <dbReference type="ChEBI" id="CHEBI:149473"/>
        <dbReference type="ChEBI" id="CHEBI:456216"/>
        <dbReference type="EC" id="6.3.3.3"/>
    </reaction>
</comment>
<dbReference type="PIRSF" id="PIRSF006755">
    <property type="entry name" value="DTB_synth"/>
    <property type="match status" value="1"/>
</dbReference>
<evidence type="ECO:0000256" key="7">
    <source>
        <dbReference type="ARBA" id="ARBA00022842"/>
    </source>
</evidence>
<feature type="binding site" evidence="9">
    <location>
        <begin position="19"/>
        <end position="24"/>
    </location>
    <ligand>
        <name>ATP</name>
        <dbReference type="ChEBI" id="CHEBI:30616"/>
    </ligand>
</feature>
<dbReference type="NCBIfam" id="TIGR00347">
    <property type="entry name" value="bioD"/>
    <property type="match status" value="1"/>
</dbReference>
<dbReference type="PANTHER" id="PTHR43210">
    <property type="entry name" value="DETHIOBIOTIN SYNTHETASE"/>
    <property type="match status" value="1"/>
</dbReference>
<comment type="cofactor">
    <cofactor evidence="9">
        <name>Mg(2+)</name>
        <dbReference type="ChEBI" id="CHEBI:18420"/>
    </cofactor>
</comment>
<name>A0A518IJZ1_9PLAN</name>
<dbReference type="Proteomes" id="UP000318313">
    <property type="component" value="Chromosome"/>
</dbReference>
<dbReference type="InterPro" id="IPR027417">
    <property type="entry name" value="P-loop_NTPase"/>
</dbReference>
<dbReference type="SUPFAM" id="SSF52540">
    <property type="entry name" value="P-loop containing nucleoside triphosphate hydrolases"/>
    <property type="match status" value="1"/>
</dbReference>
<evidence type="ECO:0000256" key="8">
    <source>
        <dbReference type="ARBA" id="ARBA00047386"/>
    </source>
</evidence>
<keyword evidence="2 9" id="KW-0436">Ligase</keyword>
<dbReference type="GO" id="GO:0009102">
    <property type="term" value="P:biotin biosynthetic process"/>
    <property type="evidence" value="ECO:0007669"/>
    <property type="project" value="UniProtKB-UniRule"/>
</dbReference>
<dbReference type="RefSeq" id="WP_145312897.1">
    <property type="nucleotide sequence ID" value="NZ_CP037452.1"/>
</dbReference>
<evidence type="ECO:0000256" key="2">
    <source>
        <dbReference type="ARBA" id="ARBA00022598"/>
    </source>
</evidence>
<comment type="subcellular location">
    <subcellularLocation>
        <location evidence="9">Cytoplasm</location>
    </subcellularLocation>
</comment>
<sequence>MDIISLNIPGLMILGTDTDVGKTFVSTAIARQLTSEGIRTGAYKPACSGSLTEKQSGRHYWEDVALLAESIGGTFPAERICPQTFHAPLAPPVAAEKEGKQVDEGLLSQGVLWWQDQVDFLLVEGVGGVLCPLSDHLLVVDFAAALNFPILIVARAGLGTINHSLLTIEVLQQRGFSIAGLILNDVDPELSDESRNSNAAQIQQWTTVPVLSFVPFDWQSNLLHHQTQDRIDWRQLARDHS</sequence>
<keyword evidence="5 9" id="KW-0093">Biotin biosynthesis</keyword>
<protein>
    <recommendedName>
        <fullName evidence="9">ATP-dependent dethiobiotin synthetase BioD</fullName>
        <ecNumber evidence="9">6.3.3.3</ecNumber>
    </recommendedName>
    <alternativeName>
        <fullName evidence="9">DTB synthetase</fullName>
        <shortName evidence="9">DTBS</shortName>
    </alternativeName>
    <alternativeName>
        <fullName evidence="9">Dethiobiotin synthase</fullName>
    </alternativeName>
</protein>
<keyword evidence="4 9" id="KW-0547">Nucleotide-binding</keyword>
<dbReference type="Pfam" id="PF13500">
    <property type="entry name" value="AAA_26"/>
    <property type="match status" value="1"/>
</dbReference>
<evidence type="ECO:0000313" key="11">
    <source>
        <dbReference type="Proteomes" id="UP000318313"/>
    </source>
</evidence>
<comment type="pathway">
    <text evidence="9">Cofactor biosynthesis; biotin biosynthesis; biotin from 7,8-diaminononanoate: step 1/2.</text>
</comment>
<dbReference type="GO" id="GO:0005829">
    <property type="term" value="C:cytosol"/>
    <property type="evidence" value="ECO:0007669"/>
    <property type="project" value="TreeGrafter"/>
</dbReference>
<keyword evidence="3 9" id="KW-0479">Metal-binding</keyword>
<evidence type="ECO:0000256" key="9">
    <source>
        <dbReference type="HAMAP-Rule" id="MF_00336"/>
    </source>
</evidence>
<dbReference type="GO" id="GO:0000287">
    <property type="term" value="F:magnesium ion binding"/>
    <property type="evidence" value="ECO:0007669"/>
    <property type="project" value="UniProtKB-UniRule"/>
</dbReference>
<feature type="binding site" evidence="9">
    <location>
        <position position="124"/>
    </location>
    <ligand>
        <name>Mg(2+)</name>
        <dbReference type="ChEBI" id="CHEBI:18420"/>
    </ligand>
</feature>
<keyword evidence="7 9" id="KW-0460">Magnesium</keyword>
<reference evidence="10 11" key="1">
    <citation type="submission" date="2019-03" db="EMBL/GenBank/DDBJ databases">
        <title>Deep-cultivation of Planctomycetes and their phenomic and genomic characterization uncovers novel biology.</title>
        <authorList>
            <person name="Wiegand S."/>
            <person name="Jogler M."/>
            <person name="Boedeker C."/>
            <person name="Pinto D."/>
            <person name="Vollmers J."/>
            <person name="Rivas-Marin E."/>
            <person name="Kohn T."/>
            <person name="Peeters S.H."/>
            <person name="Heuer A."/>
            <person name="Rast P."/>
            <person name="Oberbeckmann S."/>
            <person name="Bunk B."/>
            <person name="Jeske O."/>
            <person name="Meyerdierks A."/>
            <person name="Storesund J.E."/>
            <person name="Kallscheuer N."/>
            <person name="Luecker S."/>
            <person name="Lage O.M."/>
            <person name="Pohl T."/>
            <person name="Merkel B.J."/>
            <person name="Hornburger P."/>
            <person name="Mueller R.-W."/>
            <person name="Bruemmer F."/>
            <person name="Labrenz M."/>
            <person name="Spormann A.M."/>
            <person name="Op den Camp H."/>
            <person name="Overmann J."/>
            <person name="Amann R."/>
            <person name="Jetten M.S.M."/>
            <person name="Mascher T."/>
            <person name="Medema M.H."/>
            <person name="Devos D.P."/>
            <person name="Kaster A.-K."/>
            <person name="Ovreas L."/>
            <person name="Rohde M."/>
            <person name="Galperin M.Y."/>
            <person name="Jogler C."/>
        </authorList>
    </citation>
    <scope>NUCLEOTIDE SEQUENCE [LARGE SCALE GENOMIC DNA]</scope>
    <source>
        <strain evidence="10 11">Enr17</strain>
    </source>
</reference>
<keyword evidence="11" id="KW-1185">Reference proteome</keyword>
<evidence type="ECO:0000256" key="1">
    <source>
        <dbReference type="ARBA" id="ARBA00022490"/>
    </source>
</evidence>
<organism evidence="10 11">
    <name type="scientific">Gimesia fumaroli</name>
    <dbReference type="NCBI Taxonomy" id="2527976"/>
    <lineage>
        <taxon>Bacteria</taxon>
        <taxon>Pseudomonadati</taxon>
        <taxon>Planctomycetota</taxon>
        <taxon>Planctomycetia</taxon>
        <taxon>Planctomycetales</taxon>
        <taxon>Planctomycetaceae</taxon>
        <taxon>Gimesia</taxon>
    </lineage>
</organism>
<dbReference type="PANTHER" id="PTHR43210:SF2">
    <property type="entry name" value="ATP-DEPENDENT DETHIOBIOTIN SYNTHETASE BIOD 2"/>
    <property type="match status" value="1"/>
</dbReference>
<comment type="caution">
    <text evidence="9">Lacks conserved residue(s) required for the propagation of feature annotation.</text>
</comment>
<proteinExistence type="inferred from homology"/>
<gene>
    <name evidence="10" type="primary">bioD1</name>
    <name evidence="9" type="synonym">bioD</name>
    <name evidence="10" type="ORF">Enr17x_54750</name>
</gene>
<evidence type="ECO:0000256" key="6">
    <source>
        <dbReference type="ARBA" id="ARBA00022840"/>
    </source>
</evidence>
<dbReference type="EMBL" id="CP037452">
    <property type="protein sequence ID" value="QDV53400.1"/>
    <property type="molecule type" value="Genomic_DNA"/>
</dbReference>
<keyword evidence="1 9" id="KW-0963">Cytoplasm</keyword>
<dbReference type="EC" id="6.3.3.3" evidence="9"/>
<feature type="binding site" evidence="9">
    <location>
        <position position="48"/>
    </location>
    <ligand>
        <name>substrate</name>
    </ligand>
</feature>
<comment type="similarity">
    <text evidence="9">Belongs to the dethiobiotin synthetase family.</text>
</comment>
<evidence type="ECO:0000313" key="10">
    <source>
        <dbReference type="EMBL" id="QDV53400.1"/>
    </source>
</evidence>
<evidence type="ECO:0000256" key="3">
    <source>
        <dbReference type="ARBA" id="ARBA00022723"/>
    </source>
</evidence>
<comment type="function">
    <text evidence="9">Catalyzes a mechanistically unusual reaction, the ATP-dependent insertion of CO2 between the N7 and N8 nitrogen atoms of 7,8-diaminopelargonic acid (DAPA, also called 7,8-diammoniononanoate) to form a ureido ring.</text>
</comment>
<keyword evidence="6 9" id="KW-0067">ATP-binding</keyword>
<dbReference type="HAMAP" id="MF_00336">
    <property type="entry name" value="BioD"/>
    <property type="match status" value="1"/>
</dbReference>
<feature type="binding site" evidence="9">
    <location>
        <position position="23"/>
    </location>
    <ligand>
        <name>Mg(2+)</name>
        <dbReference type="ChEBI" id="CHEBI:18420"/>
    </ligand>
</feature>
<feature type="binding site" evidence="9">
    <location>
        <position position="63"/>
    </location>
    <ligand>
        <name>ATP</name>
        <dbReference type="ChEBI" id="CHEBI:30616"/>
    </ligand>
</feature>
<accession>A0A518IJZ1</accession>
<feature type="binding site" evidence="9">
    <location>
        <position position="63"/>
    </location>
    <ligand>
        <name>Mg(2+)</name>
        <dbReference type="ChEBI" id="CHEBI:18420"/>
    </ligand>
</feature>
<comment type="catalytic activity">
    <reaction evidence="8">
        <text>(7R,8S)-8-amino-7-(carboxyamino)nonanoate + ATP = (4R,5S)-dethiobiotin + ADP + phosphate + H(+)</text>
        <dbReference type="Rhea" id="RHEA:63684"/>
        <dbReference type="ChEBI" id="CHEBI:15378"/>
        <dbReference type="ChEBI" id="CHEBI:30616"/>
        <dbReference type="ChEBI" id="CHEBI:43474"/>
        <dbReference type="ChEBI" id="CHEBI:149470"/>
        <dbReference type="ChEBI" id="CHEBI:149473"/>
        <dbReference type="ChEBI" id="CHEBI:456216"/>
    </reaction>
</comment>
<feature type="binding site" evidence="9">
    <location>
        <begin position="184"/>
        <end position="185"/>
    </location>
    <ligand>
        <name>ATP</name>
        <dbReference type="ChEBI" id="CHEBI:30616"/>
    </ligand>
</feature>
<dbReference type="CDD" id="cd03109">
    <property type="entry name" value="DTBS"/>
    <property type="match status" value="1"/>
</dbReference>
<dbReference type="InterPro" id="IPR004472">
    <property type="entry name" value="DTB_synth_BioD"/>
</dbReference>
<dbReference type="Gene3D" id="3.40.50.300">
    <property type="entry name" value="P-loop containing nucleotide triphosphate hydrolases"/>
    <property type="match status" value="1"/>
</dbReference>
<dbReference type="AlphaFoldDB" id="A0A518IJZ1"/>
<comment type="subunit">
    <text evidence="9">Homodimer.</text>
</comment>
<dbReference type="GO" id="GO:0005524">
    <property type="term" value="F:ATP binding"/>
    <property type="evidence" value="ECO:0007669"/>
    <property type="project" value="UniProtKB-UniRule"/>
</dbReference>
<dbReference type="KEGG" id="gfm:Enr17x_54750"/>
<evidence type="ECO:0000256" key="5">
    <source>
        <dbReference type="ARBA" id="ARBA00022756"/>
    </source>
</evidence>
<dbReference type="GO" id="GO:0004141">
    <property type="term" value="F:dethiobiotin synthase activity"/>
    <property type="evidence" value="ECO:0007669"/>
    <property type="project" value="UniProtKB-UniRule"/>
</dbReference>
<feature type="active site" evidence="9">
    <location>
        <position position="44"/>
    </location>
</feature>
<dbReference type="OrthoDB" id="9802097at2"/>
<feature type="binding site" evidence="9">
    <location>
        <begin position="124"/>
        <end position="127"/>
    </location>
    <ligand>
        <name>ATP</name>
        <dbReference type="ChEBI" id="CHEBI:30616"/>
    </ligand>
</feature>
<evidence type="ECO:0000256" key="4">
    <source>
        <dbReference type="ARBA" id="ARBA00022741"/>
    </source>
</evidence>